<evidence type="ECO:0000313" key="2">
    <source>
        <dbReference type="Proteomes" id="UP000043316"/>
    </source>
</evidence>
<dbReference type="RefSeq" id="WP_230822769.1">
    <property type="nucleotide sequence ID" value="NZ_CWJI01000001.1"/>
</dbReference>
<protein>
    <submittedName>
        <fullName evidence="1">Uncharacterized protein</fullName>
    </submittedName>
</protein>
<organism evidence="1 2">
    <name type="scientific">Yersinia intermedia</name>
    <dbReference type="NCBI Taxonomy" id="631"/>
    <lineage>
        <taxon>Bacteria</taxon>
        <taxon>Pseudomonadati</taxon>
        <taxon>Pseudomonadota</taxon>
        <taxon>Gammaproteobacteria</taxon>
        <taxon>Enterobacterales</taxon>
        <taxon>Yersiniaceae</taxon>
        <taxon>Yersinia</taxon>
    </lineage>
</organism>
<accession>A0A0H5LRV9</accession>
<dbReference type="AlphaFoldDB" id="A0A0H5LRV9"/>
<proteinExistence type="predicted"/>
<dbReference type="Proteomes" id="UP000043316">
    <property type="component" value="Unassembled WGS sequence"/>
</dbReference>
<dbReference type="EMBL" id="CWJI01000001">
    <property type="protein sequence ID" value="CRY53838.1"/>
    <property type="molecule type" value="Genomic_DNA"/>
</dbReference>
<gene>
    <name evidence="1" type="ORF">ERS008476_00742</name>
</gene>
<reference evidence="2" key="1">
    <citation type="submission" date="2015-03" db="EMBL/GenBank/DDBJ databases">
        <authorList>
            <consortium name="Pathogen Informatics"/>
        </authorList>
    </citation>
    <scope>NUCLEOTIDE SEQUENCE [LARGE SCALE GENOMIC DNA]</scope>
    <source>
        <strain evidence="2">R148</strain>
    </source>
</reference>
<sequence>MPRIESMNFITASYGDFIFQRLNFSIDDHDFIIIFSEVVILGNGETSNFSNDELGFIIPKNSYEIKFDRAENFHNEHYFELPAEEYSQLNYQSLMRLGDALNIIISNHYNKFIPQVYLSVAVNTRLKLFYDRLCEKRNFNIPVEIKTNIGEGGRGYAIKTPRFYDTSAKNRGNETCQSRFCRC</sequence>
<evidence type="ECO:0000313" key="1">
    <source>
        <dbReference type="EMBL" id="CRY53838.1"/>
    </source>
</evidence>
<name>A0A0H5LRV9_YERIN</name>